<accession>A0AAJ7TV64</accession>
<proteinExistence type="inferred from homology"/>
<dbReference type="CDD" id="cd09633">
    <property type="entry name" value="Deltex_C"/>
    <property type="match status" value="1"/>
</dbReference>
<dbReference type="Gene3D" id="3.30.390.130">
    <property type="match status" value="1"/>
</dbReference>
<dbReference type="InterPro" id="IPR001841">
    <property type="entry name" value="Znf_RING"/>
</dbReference>
<evidence type="ECO:0000256" key="12">
    <source>
        <dbReference type="SAM" id="MobiDB-lite"/>
    </source>
</evidence>
<feature type="compositionally biased region" description="Low complexity" evidence="12">
    <location>
        <begin position="268"/>
        <end position="297"/>
    </location>
</feature>
<evidence type="ECO:0000313" key="16">
    <source>
        <dbReference type="RefSeq" id="XP_032823591.1"/>
    </source>
</evidence>
<feature type="compositionally biased region" description="Pro residues" evidence="12">
    <location>
        <begin position="185"/>
        <end position="199"/>
    </location>
</feature>
<dbReference type="InterPro" id="IPR039399">
    <property type="entry name" value="Deltex_C_sf"/>
</dbReference>
<feature type="domain" description="WWE" evidence="14">
    <location>
        <begin position="103"/>
        <end position="180"/>
    </location>
</feature>
<keyword evidence="11" id="KW-0963">Cytoplasm</keyword>
<dbReference type="Gene3D" id="3.30.720.50">
    <property type="match status" value="2"/>
</dbReference>
<dbReference type="FunFam" id="3.30.390.130:FF:000001">
    <property type="entry name" value="Probable E3 ubiquitin-protein ligase DTX3"/>
    <property type="match status" value="1"/>
</dbReference>
<dbReference type="Pfam" id="PF00097">
    <property type="entry name" value="zf-C3HC4"/>
    <property type="match status" value="1"/>
</dbReference>
<evidence type="ECO:0000256" key="5">
    <source>
        <dbReference type="ARBA" id="ARBA00022723"/>
    </source>
</evidence>
<evidence type="ECO:0000256" key="4">
    <source>
        <dbReference type="ARBA" id="ARBA00022679"/>
    </source>
</evidence>
<dbReference type="SUPFAM" id="SSF117839">
    <property type="entry name" value="WWE domain"/>
    <property type="match status" value="2"/>
</dbReference>
<evidence type="ECO:0000256" key="6">
    <source>
        <dbReference type="ARBA" id="ARBA00022737"/>
    </source>
</evidence>
<evidence type="ECO:0000256" key="1">
    <source>
        <dbReference type="ARBA" id="ARBA00000900"/>
    </source>
</evidence>
<dbReference type="PROSITE" id="PS50089">
    <property type="entry name" value="ZF_RING_2"/>
    <property type="match status" value="1"/>
</dbReference>
<feature type="domain" description="WWE" evidence="14">
    <location>
        <begin position="11"/>
        <end position="102"/>
    </location>
</feature>
<dbReference type="GO" id="GO:0007219">
    <property type="term" value="P:Notch signaling pathway"/>
    <property type="evidence" value="ECO:0007669"/>
    <property type="project" value="UniProtKB-KW"/>
</dbReference>
<sequence>MMAAGAAGAVVLPPPPAGSGLVVVWEWLSEQQRWRPYSSRVCRHIETAIGTRGAGGGGGGSTRGGGSVVLGQAEPLLAAYIIDLQSMCQFRQDTGTMRPIRKRYFPVDSAPGRGIVWKWEQDGGAWTCYEADLCAALQDAYERRRPGLDLTALSGLPYYVDFSNMCQINPRTNFRRRILVTYEAPYPPASSPPPPLPMHPHPHYHHQPQHHQPQHHQHQQQHHQQQQHQQAGGAALGHMQFVAQSLQPGPGAGQGNGSSHSSGPLMTASSSTSPVPTQAAAAASSSSLSSSPGSPVPHAQSTQAWPLSCGCQQCQGRPPTQKRKASQSGMPVPAAAARPGPPPLSPTSSAAGVGVPMPPGLGPVVAISRMGPAARGGPMRLAAALPPPGMPSLPGNAMNLPISLQSAFAAGGGLLPMTRALPKHLFHPPAVSKDELRPVPGVSGTCRKIKKSKGKKGKKSPEDVVKKYLQMMKNPPDEDCTICMERLAVPSGYEGMTGCTGVRADGLGQLGRCGHAFHLLCLVAMYSNGNKDGSLQCPTCKTIYGEKTGTQPPGKMEFHVIPFSLPGQPDCHAIRIIYDIPSSTQGPEHPNPGKKFTARGFPRHCYLPDSEEGRKVLKLLIVAWERRLIFTVGTSSTTGESDTVVWNEIHHKTEFGSNVTGHGFPDPNYLQNVQAELAAQGVTEALLLD</sequence>
<dbReference type="PROSITE" id="PS50918">
    <property type="entry name" value="WWE"/>
    <property type="match status" value="2"/>
</dbReference>
<dbReference type="EC" id="2.3.2.27" evidence="11"/>
<dbReference type="GO" id="GO:0016567">
    <property type="term" value="P:protein ubiquitination"/>
    <property type="evidence" value="ECO:0007669"/>
    <property type="project" value="UniProtKB-UniRule"/>
</dbReference>
<comment type="catalytic activity">
    <reaction evidence="1 11">
        <text>S-ubiquitinyl-[E2 ubiquitin-conjugating enzyme]-L-cysteine + [acceptor protein]-L-lysine = [E2 ubiquitin-conjugating enzyme]-L-cysteine + N(6)-ubiquitinyl-[acceptor protein]-L-lysine.</text>
        <dbReference type="EC" id="2.3.2.27"/>
    </reaction>
</comment>
<dbReference type="PANTHER" id="PTHR12622">
    <property type="entry name" value="DELTEX-RELATED"/>
    <property type="match status" value="1"/>
</dbReference>
<evidence type="ECO:0000256" key="3">
    <source>
        <dbReference type="ARBA" id="ARBA00009413"/>
    </source>
</evidence>
<dbReference type="InterPro" id="IPR018957">
    <property type="entry name" value="Znf_C3HC4_RING-type"/>
</dbReference>
<dbReference type="Pfam" id="PF18102">
    <property type="entry name" value="DTC"/>
    <property type="match status" value="1"/>
</dbReference>
<evidence type="ECO:0000256" key="11">
    <source>
        <dbReference type="RuleBase" id="RU367105"/>
    </source>
</evidence>
<dbReference type="InterPro" id="IPR004170">
    <property type="entry name" value="WWE_dom"/>
</dbReference>
<comment type="similarity">
    <text evidence="3 11">Belongs to the Deltex family.</text>
</comment>
<dbReference type="GO" id="GO:0005737">
    <property type="term" value="C:cytoplasm"/>
    <property type="evidence" value="ECO:0007669"/>
    <property type="project" value="UniProtKB-SubCell"/>
</dbReference>
<keyword evidence="5 11" id="KW-0479">Metal-binding</keyword>
<dbReference type="Proteomes" id="UP001318040">
    <property type="component" value="Chromosome 38"/>
</dbReference>
<dbReference type="InterPro" id="IPR039398">
    <property type="entry name" value="Deltex_fam"/>
</dbReference>
<dbReference type="Pfam" id="PF02825">
    <property type="entry name" value="WWE"/>
    <property type="match status" value="2"/>
</dbReference>
<dbReference type="InterPro" id="IPR039396">
    <property type="entry name" value="Deltex_C"/>
</dbReference>
<evidence type="ECO:0000256" key="7">
    <source>
        <dbReference type="ARBA" id="ARBA00022771"/>
    </source>
</evidence>
<evidence type="ECO:0000256" key="8">
    <source>
        <dbReference type="ARBA" id="ARBA00022833"/>
    </source>
</evidence>
<keyword evidence="4 11" id="KW-0808">Transferase</keyword>
<keyword evidence="15" id="KW-1185">Reference proteome</keyword>
<dbReference type="KEGG" id="pmrn:116950160"/>
<dbReference type="FunFam" id="3.30.40.10:FF:000097">
    <property type="entry name" value="E3 ubiquitin-protein ligase DTX4"/>
    <property type="match status" value="1"/>
</dbReference>
<dbReference type="SUPFAM" id="SSF57850">
    <property type="entry name" value="RING/U-box"/>
    <property type="match status" value="1"/>
</dbReference>
<dbReference type="SMART" id="SM00678">
    <property type="entry name" value="WWE"/>
    <property type="match status" value="2"/>
</dbReference>
<name>A0AAJ7TV64_PETMA</name>
<comment type="subcellular location">
    <subcellularLocation>
        <location evidence="11">Cytoplasm</location>
    </subcellularLocation>
</comment>
<dbReference type="RefSeq" id="XP_032823591.1">
    <property type="nucleotide sequence ID" value="XM_032967700.1"/>
</dbReference>
<gene>
    <name evidence="16" type="primary">LOC116950160</name>
</gene>
<evidence type="ECO:0000256" key="2">
    <source>
        <dbReference type="ARBA" id="ARBA00004906"/>
    </source>
</evidence>
<keyword evidence="6" id="KW-0677">Repeat</keyword>
<protein>
    <recommendedName>
        <fullName evidence="11">E3 ubiquitin-protein ligase</fullName>
        <ecNumber evidence="11">2.3.2.27</ecNumber>
    </recommendedName>
</protein>
<evidence type="ECO:0000259" key="13">
    <source>
        <dbReference type="PROSITE" id="PS50089"/>
    </source>
</evidence>
<keyword evidence="9" id="KW-0914">Notch signaling pathway</keyword>
<keyword evidence="8 11" id="KW-0862">Zinc</keyword>
<evidence type="ECO:0000313" key="15">
    <source>
        <dbReference type="Proteomes" id="UP001318040"/>
    </source>
</evidence>
<evidence type="ECO:0000259" key="14">
    <source>
        <dbReference type="PROSITE" id="PS50918"/>
    </source>
</evidence>
<dbReference type="InterPro" id="IPR018123">
    <property type="entry name" value="WWE-dom_subgr"/>
</dbReference>
<dbReference type="InterPro" id="IPR037197">
    <property type="entry name" value="WWE_dom_sf"/>
</dbReference>
<comment type="pathway">
    <text evidence="2 11">Protein modification; protein ubiquitination.</text>
</comment>
<dbReference type="GO" id="GO:0008270">
    <property type="term" value="F:zinc ion binding"/>
    <property type="evidence" value="ECO:0007669"/>
    <property type="project" value="UniProtKB-KW"/>
</dbReference>
<evidence type="ECO:0000256" key="10">
    <source>
        <dbReference type="PROSITE-ProRule" id="PRU00175"/>
    </source>
</evidence>
<dbReference type="Gene3D" id="3.30.40.10">
    <property type="entry name" value="Zinc/RING finger domain, C3HC4 (zinc finger)"/>
    <property type="match status" value="1"/>
</dbReference>
<feature type="region of interest" description="Disordered" evidence="12">
    <location>
        <begin position="436"/>
        <end position="461"/>
    </location>
</feature>
<feature type="domain" description="RING-type" evidence="13">
    <location>
        <begin position="480"/>
        <end position="541"/>
    </location>
</feature>
<dbReference type="SMART" id="SM00184">
    <property type="entry name" value="RING"/>
    <property type="match status" value="1"/>
</dbReference>
<evidence type="ECO:0000256" key="9">
    <source>
        <dbReference type="ARBA" id="ARBA00022976"/>
    </source>
</evidence>
<organism evidence="15 16">
    <name type="scientific">Petromyzon marinus</name>
    <name type="common">Sea lamprey</name>
    <dbReference type="NCBI Taxonomy" id="7757"/>
    <lineage>
        <taxon>Eukaryota</taxon>
        <taxon>Metazoa</taxon>
        <taxon>Chordata</taxon>
        <taxon>Craniata</taxon>
        <taxon>Vertebrata</taxon>
        <taxon>Cyclostomata</taxon>
        <taxon>Hyperoartia</taxon>
        <taxon>Petromyzontiformes</taxon>
        <taxon>Petromyzontidae</taxon>
        <taxon>Petromyzon</taxon>
    </lineage>
</organism>
<feature type="compositionally biased region" description="Basic residues" evidence="12">
    <location>
        <begin position="447"/>
        <end position="458"/>
    </location>
</feature>
<feature type="compositionally biased region" description="Basic residues" evidence="12">
    <location>
        <begin position="200"/>
        <end position="221"/>
    </location>
</feature>
<keyword evidence="7 10" id="KW-0863">Zinc-finger</keyword>
<reference evidence="16" key="1">
    <citation type="submission" date="2025-08" db="UniProtKB">
        <authorList>
            <consortium name="RefSeq"/>
        </authorList>
    </citation>
    <scope>IDENTIFICATION</scope>
    <source>
        <tissue evidence="16">Sperm</tissue>
    </source>
</reference>
<dbReference type="AlphaFoldDB" id="A0AAJ7TV64"/>
<feature type="region of interest" description="Disordered" evidence="12">
    <location>
        <begin position="185"/>
        <end position="354"/>
    </location>
</feature>
<dbReference type="GO" id="GO:0061630">
    <property type="term" value="F:ubiquitin protein ligase activity"/>
    <property type="evidence" value="ECO:0007669"/>
    <property type="project" value="UniProtKB-UniRule"/>
</dbReference>
<dbReference type="InterPro" id="IPR013083">
    <property type="entry name" value="Znf_RING/FYVE/PHD"/>
</dbReference>